<proteinExistence type="predicted"/>
<keyword evidence="2" id="KW-1185">Reference proteome</keyword>
<dbReference type="EMBL" id="JAUSUP010000024">
    <property type="protein sequence ID" value="MDQ0353082.1"/>
    <property type="molecule type" value="Genomic_DNA"/>
</dbReference>
<evidence type="ECO:0000313" key="2">
    <source>
        <dbReference type="Proteomes" id="UP001236723"/>
    </source>
</evidence>
<feature type="non-terminal residue" evidence="1">
    <location>
        <position position="1"/>
    </location>
</feature>
<gene>
    <name evidence="1" type="ORF">J2R98_002943</name>
</gene>
<accession>A0ABU0DXB8</accession>
<evidence type="ECO:0000313" key="1">
    <source>
        <dbReference type="EMBL" id="MDQ0353082.1"/>
    </source>
</evidence>
<protein>
    <submittedName>
        <fullName evidence="1">Uncharacterized protein</fullName>
    </submittedName>
</protein>
<name>A0ABU0DXB8_9BACI</name>
<comment type="caution">
    <text evidence="1">The sequence shown here is derived from an EMBL/GenBank/DDBJ whole genome shotgun (WGS) entry which is preliminary data.</text>
</comment>
<reference evidence="1 2" key="1">
    <citation type="submission" date="2023-07" db="EMBL/GenBank/DDBJ databases">
        <title>Genomic Encyclopedia of Type Strains, Phase IV (KMG-IV): sequencing the most valuable type-strain genomes for metagenomic binning, comparative biology and taxonomic classification.</title>
        <authorList>
            <person name="Goeker M."/>
        </authorList>
    </citation>
    <scope>NUCLEOTIDE SEQUENCE [LARGE SCALE GENOMIC DNA]</scope>
    <source>
        <strain evidence="1 2">DSM 15448</strain>
    </source>
</reference>
<dbReference type="Proteomes" id="UP001236723">
    <property type="component" value="Unassembled WGS sequence"/>
</dbReference>
<organism evidence="1 2">
    <name type="scientific">Alkalibacillus filiformis</name>
    <dbReference type="NCBI Taxonomy" id="200990"/>
    <lineage>
        <taxon>Bacteria</taxon>
        <taxon>Bacillati</taxon>
        <taxon>Bacillota</taxon>
        <taxon>Bacilli</taxon>
        <taxon>Bacillales</taxon>
        <taxon>Bacillaceae</taxon>
        <taxon>Alkalibacillus</taxon>
    </lineage>
</organism>
<dbReference type="RefSeq" id="WP_307070195.1">
    <property type="nucleotide sequence ID" value="NZ_JAUSUP010000024.1"/>
</dbReference>
<sequence>DRQRAIEIVRQNRDMLPMTQDPICITYKKADLLIKEANRNIKELHHLANKKDSPYYNWLDE</sequence>